<keyword evidence="3" id="KW-1185">Reference proteome</keyword>
<reference evidence="2" key="1">
    <citation type="submission" date="2021-02" db="EMBL/GenBank/DDBJ databases">
        <authorList>
            <person name="Nieuwenhuis M."/>
            <person name="Van De Peppel L.J.J."/>
        </authorList>
    </citation>
    <scope>NUCLEOTIDE SEQUENCE</scope>
    <source>
        <strain evidence="2">D49</strain>
    </source>
</reference>
<protein>
    <submittedName>
        <fullName evidence="2">Uncharacterized protein</fullName>
    </submittedName>
</protein>
<proteinExistence type="predicted"/>
<organism evidence="2 3">
    <name type="scientific">Sphagnurus paluster</name>
    <dbReference type="NCBI Taxonomy" id="117069"/>
    <lineage>
        <taxon>Eukaryota</taxon>
        <taxon>Fungi</taxon>
        <taxon>Dikarya</taxon>
        <taxon>Basidiomycota</taxon>
        <taxon>Agaricomycotina</taxon>
        <taxon>Agaricomycetes</taxon>
        <taxon>Agaricomycetidae</taxon>
        <taxon>Agaricales</taxon>
        <taxon>Tricholomatineae</taxon>
        <taxon>Lyophyllaceae</taxon>
        <taxon>Sphagnurus</taxon>
    </lineage>
</organism>
<name>A0A9P7GU45_9AGAR</name>
<evidence type="ECO:0000313" key="2">
    <source>
        <dbReference type="EMBL" id="KAG5652992.1"/>
    </source>
</evidence>
<dbReference type="AlphaFoldDB" id="A0A9P7GU45"/>
<reference evidence="2" key="2">
    <citation type="submission" date="2021-10" db="EMBL/GenBank/DDBJ databases">
        <title>Phylogenomics reveals ancestral predisposition of the termite-cultivated fungus Termitomyces towards a domesticated lifestyle.</title>
        <authorList>
            <person name="Auxier B."/>
            <person name="Grum-Grzhimaylo A."/>
            <person name="Cardenas M.E."/>
            <person name="Lodge J.D."/>
            <person name="Laessoe T."/>
            <person name="Pedersen O."/>
            <person name="Smith M.E."/>
            <person name="Kuyper T.W."/>
            <person name="Franco-Molano E.A."/>
            <person name="Baroni T.J."/>
            <person name="Aanen D.K."/>
        </authorList>
    </citation>
    <scope>NUCLEOTIDE SEQUENCE</scope>
    <source>
        <strain evidence="2">D49</strain>
    </source>
</reference>
<comment type="caution">
    <text evidence="2">The sequence shown here is derived from an EMBL/GenBank/DDBJ whole genome shotgun (WGS) entry which is preliminary data.</text>
</comment>
<dbReference type="EMBL" id="JABCKI010000083">
    <property type="protein sequence ID" value="KAG5652992.1"/>
    <property type="molecule type" value="Genomic_DNA"/>
</dbReference>
<feature type="compositionally biased region" description="Basic residues" evidence="1">
    <location>
        <begin position="140"/>
        <end position="149"/>
    </location>
</feature>
<accession>A0A9P7GU45</accession>
<sequence length="149" mass="16548">MRTENLTVTTRSSNVTNPLAAAACQLSIFSDDHPASLNAYSEVFRKDFLRLMKEYDFEDVEVSKNALGKTFYAIEIRFAGAGSAATDTSKISARLRSLPKFDVTVLRIEQSVAEIAPVQRASLKKTSVSTVVGEDDKTIKKARKRRSKR</sequence>
<feature type="region of interest" description="Disordered" evidence="1">
    <location>
        <begin position="126"/>
        <end position="149"/>
    </location>
</feature>
<dbReference type="PROSITE" id="PS51257">
    <property type="entry name" value="PROKAR_LIPOPROTEIN"/>
    <property type="match status" value="1"/>
</dbReference>
<dbReference type="Proteomes" id="UP000717328">
    <property type="component" value="Unassembled WGS sequence"/>
</dbReference>
<evidence type="ECO:0000313" key="3">
    <source>
        <dbReference type="Proteomes" id="UP000717328"/>
    </source>
</evidence>
<evidence type="ECO:0000256" key="1">
    <source>
        <dbReference type="SAM" id="MobiDB-lite"/>
    </source>
</evidence>
<gene>
    <name evidence="2" type="ORF">H0H81_002817</name>
</gene>